<dbReference type="NCBIfam" id="NF033179">
    <property type="entry name" value="TnsA_like_Actin"/>
    <property type="match status" value="1"/>
</dbReference>
<keyword evidence="1" id="KW-0540">Nuclease</keyword>
<accession>A0A6G9ZE73</accession>
<sequence>MSERVLFPGSCPRDTVCGVSGGRILDCAVSYLADDSTVTETDLRQVEADRVVLGSPVRRVRSFAGQRHYCGSFWSATIGAHLVYESRLELDRLWLADFDPDVVWIATQPLWLCGDDHGTTRRHVPDVMLKLRSGKFVVVDVKPVEFQARPGVIEVLDWTSRACAAKGWRYEVWGGADPVILANIRHLGYARRAYLLPERGMRLASAIDPSGFSWGDVADQLTTAGCDAAGALIAALLWRGVWRTDLTRPLGRSSVLTMREDPICPAA</sequence>
<evidence type="ECO:0000313" key="1">
    <source>
        <dbReference type="EMBL" id="QIS23812.1"/>
    </source>
</evidence>
<keyword evidence="1" id="KW-0378">Hydrolase</keyword>
<dbReference type="Proteomes" id="UP000500953">
    <property type="component" value="Chromosome"/>
</dbReference>
<evidence type="ECO:0000313" key="2">
    <source>
        <dbReference type="Proteomes" id="UP000500953"/>
    </source>
</evidence>
<dbReference type="EMBL" id="CP046173">
    <property type="protein sequence ID" value="QIS23812.1"/>
    <property type="molecule type" value="Genomic_DNA"/>
</dbReference>
<dbReference type="InterPro" id="IPR048000">
    <property type="entry name" value="TnsA-like"/>
</dbReference>
<organism evidence="1 2">
    <name type="scientific">Nocardia terpenica</name>
    <dbReference type="NCBI Taxonomy" id="455432"/>
    <lineage>
        <taxon>Bacteria</taxon>
        <taxon>Bacillati</taxon>
        <taxon>Actinomycetota</taxon>
        <taxon>Actinomycetes</taxon>
        <taxon>Mycobacteriales</taxon>
        <taxon>Nocardiaceae</taxon>
        <taxon>Nocardia</taxon>
    </lineage>
</organism>
<protein>
    <submittedName>
        <fullName evidence="1">TnsA-like heteromeric transposase endonuclease subunit</fullName>
    </submittedName>
</protein>
<reference evidence="1 2" key="1">
    <citation type="journal article" date="2019" name="ACS Chem. Biol.">
        <title>Identification and Mobilization of a Cryptic Antibiotic Biosynthesis Gene Locus from a Human-Pathogenic Nocardia Isolate.</title>
        <authorList>
            <person name="Herisse M."/>
            <person name="Ishida K."/>
            <person name="Porter J.L."/>
            <person name="Howden B."/>
            <person name="Hertweck C."/>
            <person name="Stinear T.P."/>
            <person name="Pidot S.J."/>
        </authorList>
    </citation>
    <scope>NUCLEOTIDE SEQUENCE [LARGE SCALE GENOMIC DNA]</scope>
    <source>
        <strain evidence="1 2">AUSMDU00012715</strain>
    </source>
</reference>
<dbReference type="AlphaFoldDB" id="A0A6G9ZE73"/>
<dbReference type="GO" id="GO:0004519">
    <property type="term" value="F:endonuclease activity"/>
    <property type="evidence" value="ECO:0007669"/>
    <property type="project" value="UniProtKB-KW"/>
</dbReference>
<name>A0A6G9ZE73_9NOCA</name>
<keyword evidence="1" id="KW-0255">Endonuclease</keyword>
<gene>
    <name evidence="1" type="ORF">F6W96_41525</name>
</gene>
<proteinExistence type="predicted"/>